<keyword evidence="8" id="KW-1185">Reference proteome</keyword>
<dbReference type="NCBIfam" id="TIGR00175">
    <property type="entry name" value="mito_nad_idh"/>
    <property type="match status" value="1"/>
</dbReference>
<dbReference type="GO" id="GO:0051287">
    <property type="term" value="F:NAD binding"/>
    <property type="evidence" value="ECO:0007669"/>
    <property type="project" value="InterPro"/>
</dbReference>
<dbReference type="GO" id="GO:0006099">
    <property type="term" value="P:tricarboxylic acid cycle"/>
    <property type="evidence" value="ECO:0007669"/>
    <property type="project" value="UniProtKB-KW"/>
</dbReference>
<comment type="caution">
    <text evidence="7">The sequence shown here is derived from an EMBL/GenBank/DDBJ whole genome shotgun (WGS) entry which is preliminary data.</text>
</comment>
<accession>A0A9C7UT32</accession>
<sequence>MPLFASSGVMSVALVSHLSKSLWNASRYLVASSGCNSFNSAYVKQKGYYSTEREPMSGTSLRYSSFLETDHIGTDPFPLGGQVTSLHTVTVLPGTTVGKETSSSLMDIFYAAGVPVKFEVLEVANPEEGVPENVQFSLRKNRVAIKGPFPTNPLSTKDSFNITIRRGNDLFANVVHCFNIPGVHSRYSNVDIVLIRENTEGEYSGLEHETIPGVVENLKVISERASMRIAEYAFQYATKNGRKKVTCIHKANIMKMADGLFLECCRKVAAKYPFIQFDSMIVDNTCMQLVSRPEQFDVMVLPNLYGNIVGNIVAGILGGPGLFPGANIGEHMAVFEQGARHSGRNIGGQNIANPTGVILSGVMMLRYLQLSGYANRIERAVLEALKSPKNHTADLGGNARTTDLTKAVIDNLN</sequence>
<feature type="domain" description="Isopropylmalate dehydrogenase-like" evidence="6">
    <location>
        <begin position="88"/>
        <end position="408"/>
    </location>
</feature>
<keyword evidence="4" id="KW-0809">Transit peptide</keyword>
<dbReference type="GO" id="GO:0004449">
    <property type="term" value="F:isocitrate dehydrogenase (NAD+) activity"/>
    <property type="evidence" value="ECO:0007669"/>
    <property type="project" value="TreeGrafter"/>
</dbReference>
<organism evidence="7 8">
    <name type="scientific">Galdieria partita</name>
    <dbReference type="NCBI Taxonomy" id="83374"/>
    <lineage>
        <taxon>Eukaryota</taxon>
        <taxon>Rhodophyta</taxon>
        <taxon>Bangiophyceae</taxon>
        <taxon>Galdieriales</taxon>
        <taxon>Galdieriaceae</taxon>
        <taxon>Galdieria</taxon>
    </lineage>
</organism>
<proteinExistence type="inferred from homology"/>
<gene>
    <name evidence="7" type="ORF">GpartN1_g6244.t1</name>
</gene>
<comment type="subcellular location">
    <subcellularLocation>
        <location evidence="1">Mitochondrion</location>
    </subcellularLocation>
</comment>
<protein>
    <recommendedName>
        <fullName evidence="6">Isopropylmalate dehydrogenase-like domain-containing protein</fullName>
    </recommendedName>
</protein>
<evidence type="ECO:0000259" key="6">
    <source>
        <dbReference type="SMART" id="SM01329"/>
    </source>
</evidence>
<dbReference type="SUPFAM" id="SSF53659">
    <property type="entry name" value="Isocitrate/Isopropylmalate dehydrogenase-like"/>
    <property type="match status" value="1"/>
</dbReference>
<reference evidence="7" key="1">
    <citation type="journal article" date="2022" name="Proc. Natl. Acad. Sci. U.S.A.">
        <title>Life cycle and functional genomics of the unicellular red alga Galdieria for elucidating algal and plant evolution and industrial use.</title>
        <authorList>
            <person name="Hirooka S."/>
            <person name="Itabashi T."/>
            <person name="Ichinose T.M."/>
            <person name="Onuma R."/>
            <person name="Fujiwara T."/>
            <person name="Yamashita S."/>
            <person name="Jong L.W."/>
            <person name="Tomita R."/>
            <person name="Iwane A.H."/>
            <person name="Miyagishima S.Y."/>
        </authorList>
    </citation>
    <scope>NUCLEOTIDE SEQUENCE</scope>
    <source>
        <strain evidence="7">NBRC 102759</strain>
    </source>
</reference>
<dbReference type="InterPro" id="IPR004434">
    <property type="entry name" value="Isocitrate_DH_NAD"/>
</dbReference>
<dbReference type="AlphaFoldDB" id="A0A9C7UT32"/>
<evidence type="ECO:0000256" key="2">
    <source>
        <dbReference type="ARBA" id="ARBA00007769"/>
    </source>
</evidence>
<dbReference type="Proteomes" id="UP001061958">
    <property type="component" value="Unassembled WGS sequence"/>
</dbReference>
<dbReference type="Gene3D" id="3.40.718.10">
    <property type="entry name" value="Isopropylmalate Dehydrogenase"/>
    <property type="match status" value="1"/>
</dbReference>
<dbReference type="OrthoDB" id="10261637at2759"/>
<keyword evidence="5" id="KW-0496">Mitochondrion</keyword>
<dbReference type="SMART" id="SM01329">
    <property type="entry name" value="Iso_dh"/>
    <property type="match status" value="1"/>
</dbReference>
<dbReference type="InterPro" id="IPR024084">
    <property type="entry name" value="IsoPropMal-DH-like_dom"/>
</dbReference>
<dbReference type="PANTHER" id="PTHR11835">
    <property type="entry name" value="DECARBOXYLATING DEHYDROGENASES-ISOCITRATE, ISOPROPYLMALATE, TARTRATE"/>
    <property type="match status" value="1"/>
</dbReference>
<dbReference type="GO" id="GO:0005739">
    <property type="term" value="C:mitochondrion"/>
    <property type="evidence" value="ECO:0007669"/>
    <property type="project" value="UniProtKB-SubCell"/>
</dbReference>
<dbReference type="FunFam" id="3.40.718.10:FF:000001">
    <property type="entry name" value="Isocitrate dehydrogenase [NAD] subunit, mitochondrial"/>
    <property type="match status" value="1"/>
</dbReference>
<dbReference type="GO" id="GO:0000287">
    <property type="term" value="F:magnesium ion binding"/>
    <property type="evidence" value="ECO:0007669"/>
    <property type="project" value="InterPro"/>
</dbReference>
<evidence type="ECO:0000256" key="3">
    <source>
        <dbReference type="ARBA" id="ARBA00022532"/>
    </source>
</evidence>
<evidence type="ECO:0000313" key="7">
    <source>
        <dbReference type="EMBL" id="GJQ14453.1"/>
    </source>
</evidence>
<comment type="similarity">
    <text evidence="2">Belongs to the isocitrate and isopropylmalate dehydrogenases family.</text>
</comment>
<keyword evidence="3" id="KW-0816">Tricarboxylic acid cycle</keyword>
<evidence type="ECO:0000313" key="8">
    <source>
        <dbReference type="Proteomes" id="UP001061958"/>
    </source>
</evidence>
<evidence type="ECO:0000256" key="4">
    <source>
        <dbReference type="ARBA" id="ARBA00022946"/>
    </source>
</evidence>
<dbReference type="GO" id="GO:0006102">
    <property type="term" value="P:isocitrate metabolic process"/>
    <property type="evidence" value="ECO:0007669"/>
    <property type="project" value="TreeGrafter"/>
</dbReference>
<dbReference type="Pfam" id="PF00180">
    <property type="entry name" value="Iso_dh"/>
    <property type="match status" value="1"/>
</dbReference>
<dbReference type="EMBL" id="BQMJ01000055">
    <property type="protein sequence ID" value="GJQ14453.1"/>
    <property type="molecule type" value="Genomic_DNA"/>
</dbReference>
<evidence type="ECO:0000256" key="5">
    <source>
        <dbReference type="ARBA" id="ARBA00023128"/>
    </source>
</evidence>
<dbReference type="PROSITE" id="PS00470">
    <property type="entry name" value="IDH_IMDH"/>
    <property type="match status" value="1"/>
</dbReference>
<evidence type="ECO:0000256" key="1">
    <source>
        <dbReference type="ARBA" id="ARBA00004173"/>
    </source>
</evidence>
<name>A0A9C7UT32_9RHOD</name>
<dbReference type="InterPro" id="IPR019818">
    <property type="entry name" value="IsoCit/isopropylmalate_DH_CS"/>
</dbReference>
<dbReference type="PANTHER" id="PTHR11835:SF42">
    <property type="entry name" value="ISOCITRATE DEHYDROGENASE [NAD] SUBUNIT BETA, MITOCHONDRIAL"/>
    <property type="match status" value="1"/>
</dbReference>
<reference evidence="7" key="2">
    <citation type="submission" date="2022-01" db="EMBL/GenBank/DDBJ databases">
        <authorList>
            <person name="Hirooka S."/>
            <person name="Miyagishima S.Y."/>
        </authorList>
    </citation>
    <scope>NUCLEOTIDE SEQUENCE</scope>
    <source>
        <strain evidence="7">NBRC 102759</strain>
    </source>
</reference>